<sequence length="436" mass="51135">MEMMRMAEFWLNSRTQNAFDVVLGVRHLPPMQHSTLFWHLSDFICEELKLGFMVMLAGTTPNSFGVYSSIAKRMKVPLIDWEISDGHEGESLFSVSVRPLADEILIDYIQLKNWHNIIYFHDGSNAERSLSAMYEYLERKSPTYLLEIDTYRIPEDEEYFREFLNMFHRKNSQPLVNESADSAQRPLNIVVDICSSYRIRSFLKALEDSILIKKQYNYVISNFEMDDSDIDAFHYSLINITGFRLFDKHNKRYRHHQLYNDGYPGLYCRPIEDREHHNRPFEPFEFGDKILDALKQALSLWIKINFVILDEKDGTFTGRIQFDKEKLVRTNFSATVIEIKPGRTSLNSIKEVKPFVMLKRTAPGEKPRQGNDRFEGYCIDLLKLLANNLTGFDYEVFISDGNKYGARQEDGSWDGMIGYLLNEVRFKLFRSFIRSP</sequence>
<reference evidence="12" key="1">
    <citation type="submission" date="2018-11" db="EMBL/GenBank/DDBJ databases">
        <authorList>
            <consortium name="Pathogen Informatics"/>
        </authorList>
    </citation>
    <scope>NUCLEOTIDE SEQUENCE [LARGE SCALE GENOMIC DNA]</scope>
</reference>
<keyword evidence="5" id="KW-0406">Ion transport</keyword>
<dbReference type="SUPFAM" id="SSF53822">
    <property type="entry name" value="Periplasmic binding protein-like I"/>
    <property type="match status" value="1"/>
</dbReference>
<dbReference type="SUPFAM" id="SSF53850">
    <property type="entry name" value="Periplasmic binding protein-like II"/>
    <property type="match status" value="1"/>
</dbReference>
<evidence type="ECO:0000256" key="10">
    <source>
        <dbReference type="ARBA" id="ARBA00023303"/>
    </source>
</evidence>
<gene>
    <name evidence="12" type="ORF">TCNE_LOCUS13086</name>
</gene>
<evidence type="ECO:0000256" key="9">
    <source>
        <dbReference type="ARBA" id="ARBA00023286"/>
    </source>
</evidence>
<organism evidence="12">
    <name type="scientific">Toxocara canis</name>
    <name type="common">Canine roundworm</name>
    <dbReference type="NCBI Taxonomy" id="6265"/>
    <lineage>
        <taxon>Eukaryota</taxon>
        <taxon>Metazoa</taxon>
        <taxon>Ecdysozoa</taxon>
        <taxon>Nematoda</taxon>
        <taxon>Chromadorea</taxon>
        <taxon>Rhabditida</taxon>
        <taxon>Spirurina</taxon>
        <taxon>Ascaridomorpha</taxon>
        <taxon>Ascaridoidea</taxon>
        <taxon>Toxocaridae</taxon>
        <taxon>Toxocara</taxon>
    </lineage>
</organism>
<dbReference type="Pfam" id="PF01094">
    <property type="entry name" value="ANF_receptor"/>
    <property type="match status" value="1"/>
</dbReference>
<keyword evidence="8" id="KW-0325">Glycoprotein</keyword>
<evidence type="ECO:0000259" key="11">
    <source>
        <dbReference type="SMART" id="SM00918"/>
    </source>
</evidence>
<dbReference type="EMBL" id="UYWY01021558">
    <property type="protein sequence ID" value="VDM44407.1"/>
    <property type="molecule type" value="Genomic_DNA"/>
</dbReference>
<dbReference type="AlphaFoldDB" id="A0A3P7GWE8"/>
<dbReference type="SMART" id="SM00918">
    <property type="entry name" value="Lig_chan-Glu_bd"/>
    <property type="match status" value="1"/>
</dbReference>
<feature type="domain" description="Ionotropic glutamate receptor L-glutamate and glycine-binding" evidence="11">
    <location>
        <begin position="354"/>
        <end position="422"/>
    </location>
</feature>
<comment type="subcellular location">
    <subcellularLocation>
        <location evidence="1">Membrane</location>
        <topology evidence="1">Multi-pass membrane protein</topology>
    </subcellularLocation>
</comment>
<proteinExistence type="predicted"/>
<keyword evidence="9" id="KW-1071">Ligand-gated ion channel</keyword>
<dbReference type="InterPro" id="IPR001828">
    <property type="entry name" value="ANF_lig-bd_rcpt"/>
</dbReference>
<evidence type="ECO:0000256" key="5">
    <source>
        <dbReference type="ARBA" id="ARBA00023065"/>
    </source>
</evidence>
<keyword evidence="3" id="KW-0812">Transmembrane</keyword>
<accession>A0A3P7GWE8</accession>
<evidence type="ECO:0000256" key="3">
    <source>
        <dbReference type="ARBA" id="ARBA00022692"/>
    </source>
</evidence>
<keyword evidence="4" id="KW-1133">Transmembrane helix</keyword>
<evidence type="ECO:0000256" key="4">
    <source>
        <dbReference type="ARBA" id="ARBA00022989"/>
    </source>
</evidence>
<evidence type="ECO:0000256" key="8">
    <source>
        <dbReference type="ARBA" id="ARBA00023180"/>
    </source>
</evidence>
<keyword evidence="7" id="KW-0675">Receptor</keyword>
<keyword evidence="2" id="KW-0813">Transport</keyword>
<dbReference type="InterPro" id="IPR028082">
    <property type="entry name" value="Peripla_BP_I"/>
</dbReference>
<dbReference type="GO" id="GO:0016020">
    <property type="term" value="C:membrane"/>
    <property type="evidence" value="ECO:0007669"/>
    <property type="project" value="UniProtKB-SubCell"/>
</dbReference>
<evidence type="ECO:0000256" key="6">
    <source>
        <dbReference type="ARBA" id="ARBA00023136"/>
    </source>
</evidence>
<keyword evidence="10" id="KW-0407">Ion channel</keyword>
<evidence type="ECO:0000256" key="1">
    <source>
        <dbReference type="ARBA" id="ARBA00004141"/>
    </source>
</evidence>
<keyword evidence="6" id="KW-0472">Membrane</keyword>
<dbReference type="Gene3D" id="3.40.190.10">
    <property type="entry name" value="Periplasmic binding protein-like II"/>
    <property type="match status" value="1"/>
</dbReference>
<evidence type="ECO:0000313" key="12">
    <source>
        <dbReference type="EMBL" id="VDM44407.1"/>
    </source>
</evidence>
<dbReference type="Gene3D" id="3.40.50.2300">
    <property type="match status" value="1"/>
</dbReference>
<evidence type="ECO:0000256" key="2">
    <source>
        <dbReference type="ARBA" id="ARBA00022448"/>
    </source>
</evidence>
<protein>
    <recommendedName>
        <fullName evidence="11">Ionotropic glutamate receptor L-glutamate and glycine-binding domain-containing protein</fullName>
    </recommendedName>
</protein>
<dbReference type="GO" id="GO:0015276">
    <property type="term" value="F:ligand-gated monoatomic ion channel activity"/>
    <property type="evidence" value="ECO:0007669"/>
    <property type="project" value="InterPro"/>
</dbReference>
<dbReference type="InterPro" id="IPR019594">
    <property type="entry name" value="Glu/Gly-bd"/>
</dbReference>
<name>A0A3P7GWE8_TOXCA</name>
<dbReference type="Pfam" id="PF10613">
    <property type="entry name" value="Lig_chan-Glu_bd"/>
    <property type="match status" value="1"/>
</dbReference>
<evidence type="ECO:0000256" key="7">
    <source>
        <dbReference type="ARBA" id="ARBA00023170"/>
    </source>
</evidence>